<dbReference type="PRINTS" id="PR00320">
    <property type="entry name" value="GPROTEINBRPT"/>
</dbReference>
<dbReference type="PANTHER" id="PTHR19879">
    <property type="entry name" value="TRANSCRIPTION INITIATION FACTOR TFIID"/>
    <property type="match status" value="1"/>
</dbReference>
<dbReference type="PANTHER" id="PTHR19879:SF9">
    <property type="entry name" value="TRANSCRIPTION INITIATION FACTOR TFIID SUBUNIT 5"/>
    <property type="match status" value="1"/>
</dbReference>
<feature type="repeat" description="WD" evidence="3">
    <location>
        <begin position="854"/>
        <end position="895"/>
    </location>
</feature>
<dbReference type="InterPro" id="IPR010730">
    <property type="entry name" value="HET"/>
</dbReference>
<evidence type="ECO:0000313" key="5">
    <source>
        <dbReference type="EMBL" id="KAH6658117.1"/>
    </source>
</evidence>
<dbReference type="PROSITE" id="PS50082">
    <property type="entry name" value="WD_REPEATS_2"/>
    <property type="match status" value="6"/>
</dbReference>
<evidence type="ECO:0000256" key="2">
    <source>
        <dbReference type="ARBA" id="ARBA00022737"/>
    </source>
</evidence>
<evidence type="ECO:0000259" key="4">
    <source>
        <dbReference type="PROSITE" id="PS50837"/>
    </source>
</evidence>
<dbReference type="InterPro" id="IPR007111">
    <property type="entry name" value="NACHT_NTPase"/>
</dbReference>
<dbReference type="SUPFAM" id="SSF50978">
    <property type="entry name" value="WD40 repeat-like"/>
    <property type="match status" value="1"/>
</dbReference>
<gene>
    <name evidence="5" type="ORF">BKA67DRAFT_644008</name>
</gene>
<evidence type="ECO:0000256" key="1">
    <source>
        <dbReference type="ARBA" id="ARBA00022574"/>
    </source>
</evidence>
<dbReference type="PROSITE" id="PS50837">
    <property type="entry name" value="NACHT"/>
    <property type="match status" value="1"/>
</dbReference>
<keyword evidence="2" id="KW-0677">Repeat</keyword>
<dbReference type="EMBL" id="JAGPXC010000002">
    <property type="protein sequence ID" value="KAH6658117.1"/>
    <property type="molecule type" value="Genomic_DNA"/>
</dbReference>
<dbReference type="PROSITE" id="PS00678">
    <property type="entry name" value="WD_REPEATS_1"/>
    <property type="match status" value="2"/>
</dbReference>
<proteinExistence type="predicted"/>
<feature type="repeat" description="WD" evidence="3">
    <location>
        <begin position="896"/>
        <end position="937"/>
    </location>
</feature>
<sequence length="1219" mass="135857">MRLLQLEIDDKLTITEDLLHDIPPYAILSHTWGTNDDEVTFQDIKENKGEEKSGYQKIVFCGQQAERDDLKYFWIDTCCIDKTSSAELTEAINSMFRWYQNAQKCYVYLADVPYGDYQTHEPARSTWKVAFRKSRWFTRGWTLQELIAPRAVEFFSAQSQQLGNKSSLEQTIHEITQIPVHILRGDPVSQYGIEERIEWSKNRKTTRPEDKAYSLLGILDLSLPVIYGEGRNRAFERLRTEFSIRSAQVRVLAKLPIAEGASFDSHAEEHNPYCLPDTRIEVLGEIFRWAQDPHSKTVYWLNGMAGTGKSTISRTLAHTFAKSSALGATFFFKRGEGDRGGMSKLFTTIVSQLIRQVPGMAGPVETTIDADPTIITKALPEQFDKLIMDPVSKILPGSSTSYTKPIVIIIDALDECERKKDVKVLIELLSRAKTLPNLQLKIFLTSRPDLPIQLGFKAVDGRYQDFILHEVTEPTIEHDIAAYLKHELRLIQQDFDKSISQDRHLSANWPAENDLRTLVRMATPLFIFAATVCRFISDSRVGSPDEQLKEVLQYQSKSQESQLDATYLPVLNQMVIGLRPKDFTRVAERFHKVVGSIVTLASPLSTSALTQLLDIPVATVDNALRPLHSVLHVPPSLKQPIKLLHLSFRDFLVDPARREDPFWIDEKETHRQLAAQCLYILGTLKTDICGVRAPGTFASSISPDEKNAKLTSEIQYACRFWTHHLQASEINTSVINDVWDFLSSHFLQWLEALSWMDRLPESFRMVKDLQLSFLSDETQPAISPKISEFLDDSVRFILATSSSIQIAPLQAYSSALIFSPKQSKVCSIYNQEIADWITLKPKMCSRWGQSLQTLEGHTDWVSSVAFSRDGKTIASASDDKTVRLWNASTGELQSTLEGHTDRVRSVAFSPDGKTIASASGDETVRLWDAGTGELQSTLEGHTDWVSSVAFSPDGKTIASASGDETVRLWDAGTGELQSTLEGHTGRVTSVAFSPDGKTIASASDDKTVRLWDAGTGELQSTLEGHTGRVRSVAFSPDGKTIASASGDTTVRLWDAGTGELQSTLEGHTDYVRSVAFSPDGKTIASASGDTTVRLWDASTGELLQTLEIGMPTYKLSFNSNSTQVLTDVGSFNIERQFNGVPTGGTMDLLSALVEDHGHLAGYGISQDRNWIEFQGGKILWLPVEYRPIVSAINGSTVVLGCTSGQMLIMQFHYQAGLLY</sequence>
<dbReference type="InterPro" id="IPR020472">
    <property type="entry name" value="WD40_PAC1"/>
</dbReference>
<organism evidence="5 6">
    <name type="scientific">Truncatella angustata</name>
    <dbReference type="NCBI Taxonomy" id="152316"/>
    <lineage>
        <taxon>Eukaryota</taxon>
        <taxon>Fungi</taxon>
        <taxon>Dikarya</taxon>
        <taxon>Ascomycota</taxon>
        <taxon>Pezizomycotina</taxon>
        <taxon>Sordariomycetes</taxon>
        <taxon>Xylariomycetidae</taxon>
        <taxon>Amphisphaeriales</taxon>
        <taxon>Sporocadaceae</taxon>
        <taxon>Truncatella</taxon>
    </lineage>
</organism>
<dbReference type="InterPro" id="IPR027417">
    <property type="entry name" value="P-loop_NTPase"/>
</dbReference>
<feature type="domain" description="NACHT" evidence="4">
    <location>
        <begin position="297"/>
        <end position="449"/>
    </location>
</feature>
<comment type="caution">
    <text evidence="5">The sequence shown here is derived from an EMBL/GenBank/DDBJ whole genome shotgun (WGS) entry which is preliminary data.</text>
</comment>
<dbReference type="AlphaFoldDB" id="A0A9P8UU48"/>
<dbReference type="Gene3D" id="3.40.50.300">
    <property type="entry name" value="P-loop containing nucleotide triphosphate hydrolases"/>
    <property type="match status" value="1"/>
</dbReference>
<dbReference type="Pfam" id="PF24883">
    <property type="entry name" value="NPHP3_N"/>
    <property type="match status" value="1"/>
</dbReference>
<evidence type="ECO:0000313" key="6">
    <source>
        <dbReference type="Proteomes" id="UP000758603"/>
    </source>
</evidence>
<dbReference type="Proteomes" id="UP000758603">
    <property type="component" value="Unassembled WGS sequence"/>
</dbReference>
<feature type="repeat" description="WD" evidence="3">
    <location>
        <begin position="980"/>
        <end position="1021"/>
    </location>
</feature>
<reference evidence="5" key="1">
    <citation type="journal article" date="2021" name="Nat. Commun.">
        <title>Genetic determinants of endophytism in the Arabidopsis root mycobiome.</title>
        <authorList>
            <person name="Mesny F."/>
            <person name="Miyauchi S."/>
            <person name="Thiergart T."/>
            <person name="Pickel B."/>
            <person name="Atanasova L."/>
            <person name="Karlsson M."/>
            <person name="Huettel B."/>
            <person name="Barry K.W."/>
            <person name="Haridas S."/>
            <person name="Chen C."/>
            <person name="Bauer D."/>
            <person name="Andreopoulos W."/>
            <person name="Pangilinan J."/>
            <person name="LaButti K."/>
            <person name="Riley R."/>
            <person name="Lipzen A."/>
            <person name="Clum A."/>
            <person name="Drula E."/>
            <person name="Henrissat B."/>
            <person name="Kohler A."/>
            <person name="Grigoriev I.V."/>
            <person name="Martin F.M."/>
            <person name="Hacquard S."/>
        </authorList>
    </citation>
    <scope>NUCLEOTIDE SEQUENCE</scope>
    <source>
        <strain evidence="5">MPI-SDFR-AT-0073</strain>
    </source>
</reference>
<keyword evidence="6" id="KW-1185">Reference proteome</keyword>
<dbReference type="InterPro" id="IPR001680">
    <property type="entry name" value="WD40_rpt"/>
</dbReference>
<dbReference type="InterPro" id="IPR036322">
    <property type="entry name" value="WD40_repeat_dom_sf"/>
</dbReference>
<dbReference type="RefSeq" id="XP_045962351.1">
    <property type="nucleotide sequence ID" value="XM_046105834.1"/>
</dbReference>
<dbReference type="InterPro" id="IPR056884">
    <property type="entry name" value="NPHP3-like_N"/>
</dbReference>
<dbReference type="InterPro" id="IPR019775">
    <property type="entry name" value="WD40_repeat_CS"/>
</dbReference>
<dbReference type="GeneID" id="70134725"/>
<dbReference type="SUPFAM" id="SSF52540">
    <property type="entry name" value="P-loop containing nucleoside triphosphate hydrolases"/>
    <property type="match status" value="1"/>
</dbReference>
<keyword evidence="1 3" id="KW-0853">WD repeat</keyword>
<name>A0A9P8UU48_9PEZI</name>
<dbReference type="OrthoDB" id="538223at2759"/>
<dbReference type="CDD" id="cd00200">
    <property type="entry name" value="WD40"/>
    <property type="match status" value="1"/>
</dbReference>
<dbReference type="InterPro" id="IPR015943">
    <property type="entry name" value="WD40/YVTN_repeat-like_dom_sf"/>
</dbReference>
<dbReference type="Pfam" id="PF06985">
    <property type="entry name" value="HET"/>
    <property type="match status" value="1"/>
</dbReference>
<evidence type="ECO:0000256" key="3">
    <source>
        <dbReference type="PROSITE-ProRule" id="PRU00221"/>
    </source>
</evidence>
<dbReference type="PROSITE" id="PS50294">
    <property type="entry name" value="WD_REPEATS_REGION"/>
    <property type="match status" value="6"/>
</dbReference>
<accession>A0A9P8UU48</accession>
<protein>
    <submittedName>
        <fullName evidence="5">Vegetative incompatibility protein HET-E-1</fullName>
    </submittedName>
</protein>
<dbReference type="SMART" id="SM00320">
    <property type="entry name" value="WD40"/>
    <property type="match status" value="6"/>
</dbReference>
<dbReference type="Pfam" id="PF00400">
    <property type="entry name" value="WD40"/>
    <property type="match status" value="6"/>
</dbReference>
<feature type="repeat" description="WD" evidence="3">
    <location>
        <begin position="938"/>
        <end position="979"/>
    </location>
</feature>
<feature type="repeat" description="WD" evidence="3">
    <location>
        <begin position="1022"/>
        <end position="1063"/>
    </location>
</feature>
<dbReference type="Gene3D" id="2.130.10.10">
    <property type="entry name" value="YVTN repeat-like/Quinoprotein amine dehydrogenase"/>
    <property type="match status" value="3"/>
</dbReference>
<feature type="repeat" description="WD" evidence="3">
    <location>
        <begin position="1064"/>
        <end position="1105"/>
    </location>
</feature>